<proteinExistence type="predicted"/>
<protein>
    <submittedName>
        <fullName evidence="1">Uncharacterized protein</fullName>
    </submittedName>
</protein>
<name>A0A916SNH4_9HYPH</name>
<organism evidence="1 2">
    <name type="scientific">Brucella endophytica</name>
    <dbReference type="NCBI Taxonomy" id="1963359"/>
    <lineage>
        <taxon>Bacteria</taxon>
        <taxon>Pseudomonadati</taxon>
        <taxon>Pseudomonadota</taxon>
        <taxon>Alphaproteobacteria</taxon>
        <taxon>Hyphomicrobiales</taxon>
        <taxon>Brucellaceae</taxon>
        <taxon>Brucella/Ochrobactrum group</taxon>
        <taxon>Brucella</taxon>
    </lineage>
</organism>
<dbReference type="Proteomes" id="UP000646478">
    <property type="component" value="Unassembled WGS sequence"/>
</dbReference>
<evidence type="ECO:0000313" key="2">
    <source>
        <dbReference type="Proteomes" id="UP000646478"/>
    </source>
</evidence>
<reference evidence="1" key="1">
    <citation type="journal article" date="2014" name="Int. J. Syst. Evol. Microbiol.">
        <title>Complete genome sequence of Corynebacterium casei LMG S-19264T (=DSM 44701T), isolated from a smear-ripened cheese.</title>
        <authorList>
            <consortium name="US DOE Joint Genome Institute (JGI-PGF)"/>
            <person name="Walter F."/>
            <person name="Albersmeier A."/>
            <person name="Kalinowski J."/>
            <person name="Ruckert C."/>
        </authorList>
    </citation>
    <scope>NUCLEOTIDE SEQUENCE</scope>
    <source>
        <strain evidence="1">CGMCC 1.15082</strain>
    </source>
</reference>
<evidence type="ECO:0000313" key="1">
    <source>
        <dbReference type="EMBL" id="GGB09241.1"/>
    </source>
</evidence>
<comment type="caution">
    <text evidence="1">The sequence shown here is derived from an EMBL/GenBank/DDBJ whole genome shotgun (WGS) entry which is preliminary data.</text>
</comment>
<dbReference type="RefSeq" id="WP_188826108.1">
    <property type="nucleotide sequence ID" value="NZ_BMHH01000026.1"/>
</dbReference>
<reference evidence="1" key="2">
    <citation type="submission" date="2020-09" db="EMBL/GenBank/DDBJ databases">
        <authorList>
            <person name="Sun Q."/>
            <person name="Zhou Y."/>
        </authorList>
    </citation>
    <scope>NUCLEOTIDE SEQUENCE</scope>
    <source>
        <strain evidence="1">CGMCC 1.15082</strain>
    </source>
</reference>
<sequence length="108" mass="11884">MENAAPSGKHGCEGVNTPFVAAKQKQAILEQEYREAGAALKSFPGSGSGVLGLTPDAVRELPEWQSAKRRHDTAFSSLRDFNAAFVKAFHKELRAERRAQLRGMRTDK</sequence>
<dbReference type="AlphaFoldDB" id="A0A916SNH4"/>
<gene>
    <name evidence="1" type="ORF">GCM10011491_41500</name>
</gene>
<keyword evidence="2" id="KW-1185">Reference proteome</keyword>
<dbReference type="EMBL" id="BMHH01000026">
    <property type="protein sequence ID" value="GGB09241.1"/>
    <property type="molecule type" value="Genomic_DNA"/>
</dbReference>
<accession>A0A916SNH4</accession>